<dbReference type="EMBL" id="JSZA02000236">
    <property type="protein sequence ID" value="KHD05865.1"/>
    <property type="molecule type" value="Genomic_DNA"/>
</dbReference>
<name>A0A0A6P4R7_9GAMM</name>
<dbReference type="InterPro" id="IPR001387">
    <property type="entry name" value="Cro/C1-type_HTH"/>
</dbReference>
<evidence type="ECO:0000313" key="3">
    <source>
        <dbReference type="Proteomes" id="UP000030428"/>
    </source>
</evidence>
<sequence>MNIKKFFINKSVLGTKIRKLRGDMTLKELSKQIGTDYRVISRWETGISTPSLDMAWRLAHYFGITIDELLSNQTS</sequence>
<dbReference type="SUPFAM" id="SSF47413">
    <property type="entry name" value="lambda repressor-like DNA-binding domains"/>
    <property type="match status" value="1"/>
</dbReference>
<dbReference type="GO" id="GO:0003677">
    <property type="term" value="F:DNA binding"/>
    <property type="evidence" value="ECO:0007669"/>
    <property type="project" value="InterPro"/>
</dbReference>
<dbReference type="Gene3D" id="1.10.260.40">
    <property type="entry name" value="lambda repressor-like DNA-binding domains"/>
    <property type="match status" value="1"/>
</dbReference>
<dbReference type="Proteomes" id="UP000030428">
    <property type="component" value="Unassembled WGS sequence"/>
</dbReference>
<evidence type="ECO:0000259" key="1">
    <source>
        <dbReference type="PROSITE" id="PS50943"/>
    </source>
</evidence>
<proteinExistence type="predicted"/>
<dbReference type="CDD" id="cd00093">
    <property type="entry name" value="HTH_XRE"/>
    <property type="match status" value="1"/>
</dbReference>
<dbReference type="SMART" id="SM00530">
    <property type="entry name" value="HTH_XRE"/>
    <property type="match status" value="1"/>
</dbReference>
<dbReference type="InterPro" id="IPR010982">
    <property type="entry name" value="Lambda_DNA-bd_dom_sf"/>
</dbReference>
<dbReference type="AlphaFoldDB" id="A0A0A6P4R7"/>
<gene>
    <name evidence="2" type="ORF">PN36_30845</name>
</gene>
<evidence type="ECO:0000313" key="2">
    <source>
        <dbReference type="EMBL" id="KHD05865.1"/>
    </source>
</evidence>
<keyword evidence="3" id="KW-1185">Reference proteome</keyword>
<feature type="domain" description="HTH cro/C1-type" evidence="1">
    <location>
        <begin position="16"/>
        <end position="69"/>
    </location>
</feature>
<reference evidence="2 3" key="1">
    <citation type="journal article" date="2016" name="Front. Microbiol.">
        <title>Single-Cell (Meta-)Genomics of a Dimorphic Candidatus Thiomargarita nelsonii Reveals Genomic Plasticity.</title>
        <authorList>
            <person name="Flood B.E."/>
            <person name="Fliss P."/>
            <person name="Jones D.S."/>
            <person name="Dick G.J."/>
            <person name="Jain S."/>
            <person name="Kaster A.K."/>
            <person name="Winkel M."/>
            <person name="Mussmann M."/>
            <person name="Bailey J."/>
        </authorList>
    </citation>
    <scope>NUCLEOTIDE SEQUENCE [LARGE SCALE GENOMIC DNA]</scope>
    <source>
        <strain evidence="2">Hydrate Ridge</strain>
    </source>
</reference>
<accession>A0A0A6P4R7</accession>
<dbReference type="Pfam" id="PF01381">
    <property type="entry name" value="HTH_3"/>
    <property type="match status" value="1"/>
</dbReference>
<comment type="caution">
    <text evidence="2">The sequence shown here is derived from an EMBL/GenBank/DDBJ whole genome shotgun (WGS) entry which is preliminary data.</text>
</comment>
<protein>
    <recommendedName>
        <fullName evidence="1">HTH cro/C1-type domain-containing protein</fullName>
    </recommendedName>
</protein>
<dbReference type="PROSITE" id="PS50943">
    <property type="entry name" value="HTH_CROC1"/>
    <property type="match status" value="1"/>
</dbReference>
<organism evidence="2 3">
    <name type="scientific">Candidatus Thiomargarita nelsonii</name>
    <dbReference type="NCBI Taxonomy" id="1003181"/>
    <lineage>
        <taxon>Bacteria</taxon>
        <taxon>Pseudomonadati</taxon>
        <taxon>Pseudomonadota</taxon>
        <taxon>Gammaproteobacteria</taxon>
        <taxon>Thiotrichales</taxon>
        <taxon>Thiotrichaceae</taxon>
        <taxon>Thiomargarita</taxon>
    </lineage>
</organism>